<reference evidence="1" key="1">
    <citation type="submission" date="2018-05" db="EMBL/GenBank/DDBJ databases">
        <title>Draft genome of Mucuna pruriens seed.</title>
        <authorList>
            <person name="Nnadi N.E."/>
            <person name="Vos R."/>
            <person name="Hasami M.H."/>
            <person name="Devisetty U.K."/>
            <person name="Aguiy J.C."/>
        </authorList>
    </citation>
    <scope>NUCLEOTIDE SEQUENCE [LARGE SCALE GENOMIC DNA]</scope>
    <source>
        <strain evidence="1">JCA_2017</strain>
    </source>
</reference>
<evidence type="ECO:0000313" key="1">
    <source>
        <dbReference type="EMBL" id="RDX84810.1"/>
    </source>
</evidence>
<dbReference type="EMBL" id="QJKJ01006945">
    <property type="protein sequence ID" value="RDX84810.1"/>
    <property type="molecule type" value="Genomic_DNA"/>
</dbReference>
<feature type="non-terminal residue" evidence="1">
    <location>
        <position position="1"/>
    </location>
</feature>
<comment type="caution">
    <text evidence="1">The sequence shown here is derived from an EMBL/GenBank/DDBJ whole genome shotgun (WGS) entry which is preliminary data.</text>
</comment>
<sequence length="75" mass="8843">KIEKTLKDSSLWLYLVNFELTLKFLHGKLFKSLLPETYLVLNYIMEVEKIFHAMECTNAQKMTFGTYVLAEEAKH</sequence>
<dbReference type="AlphaFoldDB" id="A0A371G2M8"/>
<evidence type="ECO:0000313" key="2">
    <source>
        <dbReference type="Proteomes" id="UP000257109"/>
    </source>
</evidence>
<proteinExistence type="predicted"/>
<name>A0A371G2M8_MUCPR</name>
<dbReference type="OrthoDB" id="913919at2759"/>
<accession>A0A371G2M8</accession>
<gene>
    <name evidence="1" type="ORF">CR513_34079</name>
</gene>
<dbReference type="Proteomes" id="UP000257109">
    <property type="component" value="Unassembled WGS sequence"/>
</dbReference>
<protein>
    <submittedName>
        <fullName evidence="1">Uncharacterized protein</fullName>
    </submittedName>
</protein>
<keyword evidence="2" id="KW-1185">Reference proteome</keyword>
<organism evidence="1 2">
    <name type="scientific">Mucuna pruriens</name>
    <name type="common">Velvet bean</name>
    <name type="synonym">Dolichos pruriens</name>
    <dbReference type="NCBI Taxonomy" id="157652"/>
    <lineage>
        <taxon>Eukaryota</taxon>
        <taxon>Viridiplantae</taxon>
        <taxon>Streptophyta</taxon>
        <taxon>Embryophyta</taxon>
        <taxon>Tracheophyta</taxon>
        <taxon>Spermatophyta</taxon>
        <taxon>Magnoliopsida</taxon>
        <taxon>eudicotyledons</taxon>
        <taxon>Gunneridae</taxon>
        <taxon>Pentapetalae</taxon>
        <taxon>rosids</taxon>
        <taxon>fabids</taxon>
        <taxon>Fabales</taxon>
        <taxon>Fabaceae</taxon>
        <taxon>Papilionoideae</taxon>
        <taxon>50 kb inversion clade</taxon>
        <taxon>NPAAA clade</taxon>
        <taxon>indigoferoid/millettioid clade</taxon>
        <taxon>Phaseoleae</taxon>
        <taxon>Mucuna</taxon>
    </lineage>
</organism>